<dbReference type="Gene3D" id="2.60.120.200">
    <property type="match status" value="1"/>
</dbReference>
<dbReference type="AlphaFoldDB" id="A0A517VBK1"/>
<dbReference type="KEGG" id="gax:Pan161_20280"/>
<dbReference type="Pfam" id="PF13385">
    <property type="entry name" value="Laminin_G_3"/>
    <property type="match status" value="1"/>
</dbReference>
<keyword evidence="1" id="KW-0732">Signal</keyword>
<dbReference type="EMBL" id="CP036343">
    <property type="protein sequence ID" value="QDT90378.1"/>
    <property type="molecule type" value="Genomic_DNA"/>
</dbReference>
<evidence type="ECO:0000256" key="1">
    <source>
        <dbReference type="SAM" id="SignalP"/>
    </source>
</evidence>
<reference evidence="2 3" key="1">
    <citation type="submission" date="2019-02" db="EMBL/GenBank/DDBJ databases">
        <title>Deep-cultivation of Planctomycetes and their phenomic and genomic characterization uncovers novel biology.</title>
        <authorList>
            <person name="Wiegand S."/>
            <person name="Jogler M."/>
            <person name="Boedeker C."/>
            <person name="Pinto D."/>
            <person name="Vollmers J."/>
            <person name="Rivas-Marin E."/>
            <person name="Kohn T."/>
            <person name="Peeters S.H."/>
            <person name="Heuer A."/>
            <person name="Rast P."/>
            <person name="Oberbeckmann S."/>
            <person name="Bunk B."/>
            <person name="Jeske O."/>
            <person name="Meyerdierks A."/>
            <person name="Storesund J.E."/>
            <person name="Kallscheuer N."/>
            <person name="Luecker S."/>
            <person name="Lage O.M."/>
            <person name="Pohl T."/>
            <person name="Merkel B.J."/>
            <person name="Hornburger P."/>
            <person name="Mueller R.-W."/>
            <person name="Bruemmer F."/>
            <person name="Labrenz M."/>
            <person name="Spormann A.M."/>
            <person name="Op den Camp H."/>
            <person name="Overmann J."/>
            <person name="Amann R."/>
            <person name="Jetten M.S.M."/>
            <person name="Mascher T."/>
            <person name="Medema M.H."/>
            <person name="Devos D.P."/>
            <person name="Kaster A.-K."/>
            <person name="Ovreas L."/>
            <person name="Rohde M."/>
            <person name="Galperin M.Y."/>
            <person name="Jogler C."/>
        </authorList>
    </citation>
    <scope>NUCLEOTIDE SEQUENCE [LARGE SCALE GENOMIC DNA]</scope>
    <source>
        <strain evidence="2 3">Pan161</strain>
    </source>
</reference>
<protein>
    <recommendedName>
        <fullName evidence="4">LamG-like jellyroll fold domain-containing protein</fullName>
    </recommendedName>
</protein>
<sequence precursor="true">MHQLIQSAVLLFLSLGSVFSLSAADSGSFALQEPWQSQYTQANATGSHVLGLWTFDGSNPGTDLSGNGHTATFNGTEIESKGKFGAALRSFPGFPVEDKRHSASVKNSSKLSPRGAFTLEMWIKPEADMEKAKTAYLFDKKYVSHTDYQLMFNPAGRTGTRTLRAVLGFGDFSETWYSDPLQLDPGDWYHIVFMYNGAGRGRFLVNGLPHGEKTVSSVGAITPGTKPLTIGDRNGSNYGGFPGLIDQVRISSGELEFRPVRFDRLTQRACYIRMEQNPSLTFQVTNLQPELLEEATVTWLLNGDVQGTSTLKNLESGKPQQVLFPLNTTLRPDQYELTAKLKTAGPAGTTAEAGFPIQIVSRKLPDQFPVIMWGAGIGEIDRLKKIGFTHAVGTRVNYAKVLEAGKPTLADSEENVAKMRAGLDRGLANGISFYASLSPGSYLRNRETLQRVNRDGTTHSSREDICPLIPEIKEFTYNVGASLAETYQDYPALDSALLHTEVRGHSRPCFHQHDRAAFKKFAGIDIPAEAGPPRGVDYKKLKAFPADRVVPDDDPLYVYYKWHWKTGDGWNDLNNDLERGLNSTAKKFWTWYDPAMRVASVFGSGGNVDVLSHWTYSYPDPIRINVVGDELFAMARGSQKHQDVMNMTQIIWYRSQTAPIAKKPGDAPENLAHWEVEQPDAAFITISPMHLREAFWAKMSRPIKGIMYHGWQSLVPTDGAGGYRYTNPQTQHELTRLIHEVVQPLGPALKTMPAAKNDIAFYESFASQVFARRGTYGWNGYWLGDAHQMLQWAGLQTDVVFDETINQTGLDQYKVLVMMDCDVLTESILQAIKDFQKRGGIVIADERVSPAVKPDIRISSYTRTGKADLDKQELQKKAVELRQALAGKYTRDVDSSNPNVVPYCRSASHADYIFVVNDNREFGNYVGHHGRVMENGLPVEATLSVNRKAGYFYDLVQHQQVKTKSSNQQQTANVKLGPGAGGIYLRTDQPIDQVAVQVPAKLKRGETATVSIKVLDEQGAPVSAVIPVEVSIEDAEGRMAEMSGYRALQDGEQSFQVQIAPNDKAGIWTVKVKELASGKSTTAFFRVADDNSAVKPHGQNIKGFNPEQPAG</sequence>
<name>A0A517VBK1_9PLAN</name>
<dbReference type="Gene3D" id="3.40.50.880">
    <property type="match status" value="1"/>
</dbReference>
<dbReference type="CDD" id="cd03143">
    <property type="entry name" value="A4_beta-galactosidase_middle_domain"/>
    <property type="match status" value="1"/>
</dbReference>
<accession>A0A517VBK1</accession>
<proteinExistence type="predicted"/>
<dbReference type="Proteomes" id="UP000316855">
    <property type="component" value="Chromosome"/>
</dbReference>
<feature type="chain" id="PRO_5021883455" description="LamG-like jellyroll fold domain-containing protein" evidence="1">
    <location>
        <begin position="24"/>
        <end position="1111"/>
    </location>
</feature>
<evidence type="ECO:0008006" key="4">
    <source>
        <dbReference type="Google" id="ProtNLM"/>
    </source>
</evidence>
<evidence type="ECO:0000313" key="3">
    <source>
        <dbReference type="Proteomes" id="UP000316855"/>
    </source>
</evidence>
<evidence type="ECO:0000313" key="2">
    <source>
        <dbReference type="EMBL" id="QDT90378.1"/>
    </source>
</evidence>
<feature type="signal peptide" evidence="1">
    <location>
        <begin position="1"/>
        <end position="23"/>
    </location>
</feature>
<dbReference type="RefSeq" id="WP_145226274.1">
    <property type="nucleotide sequence ID" value="NZ_CP036343.1"/>
</dbReference>
<dbReference type="SUPFAM" id="SSF49899">
    <property type="entry name" value="Concanavalin A-like lectins/glucanases"/>
    <property type="match status" value="1"/>
</dbReference>
<gene>
    <name evidence="2" type="ORF">Pan161_20280</name>
</gene>
<keyword evidence="3" id="KW-1185">Reference proteome</keyword>
<dbReference type="InterPro" id="IPR013320">
    <property type="entry name" value="ConA-like_dom_sf"/>
</dbReference>
<dbReference type="InterPro" id="IPR029062">
    <property type="entry name" value="Class_I_gatase-like"/>
</dbReference>
<dbReference type="OrthoDB" id="226631at2"/>
<organism evidence="2 3">
    <name type="scientific">Gimesia algae</name>
    <dbReference type="NCBI Taxonomy" id="2527971"/>
    <lineage>
        <taxon>Bacteria</taxon>
        <taxon>Pseudomonadati</taxon>
        <taxon>Planctomycetota</taxon>
        <taxon>Planctomycetia</taxon>
        <taxon>Planctomycetales</taxon>
        <taxon>Planctomycetaceae</taxon>
        <taxon>Gimesia</taxon>
    </lineage>
</organism>